<feature type="non-terminal residue" evidence="1">
    <location>
        <position position="70"/>
    </location>
</feature>
<reference evidence="1" key="1">
    <citation type="submission" date="2013-12" db="EMBL/GenBank/DDBJ databases">
        <title>A Varibaculum cambriense genome reconstructed from a premature infant gut community with otherwise low bacterial novelty that shifts toward anaerobic metabolism during the third week of life.</title>
        <authorList>
            <person name="Brown C.T."/>
            <person name="Sharon I."/>
            <person name="Thomas B.C."/>
            <person name="Castelle C.J."/>
            <person name="Morowitz M.J."/>
            <person name="Banfield J.F."/>
        </authorList>
    </citation>
    <scope>NUCLEOTIDE SEQUENCE</scope>
</reference>
<comment type="caution">
    <text evidence="1">The sequence shown here is derived from an EMBL/GenBank/DDBJ whole genome shotgun (WGS) entry which is preliminary data.</text>
</comment>
<evidence type="ECO:0000313" key="1">
    <source>
        <dbReference type="EMBL" id="ETJ40499.1"/>
    </source>
</evidence>
<feature type="non-terminal residue" evidence="1">
    <location>
        <position position="1"/>
    </location>
</feature>
<name>W1YH34_9ZZZZ</name>
<dbReference type="EMBL" id="AZMM01005604">
    <property type="protein sequence ID" value="ETJ40499.1"/>
    <property type="molecule type" value="Genomic_DNA"/>
</dbReference>
<accession>W1YH34</accession>
<organism evidence="1">
    <name type="scientific">human gut metagenome</name>
    <dbReference type="NCBI Taxonomy" id="408170"/>
    <lineage>
        <taxon>unclassified sequences</taxon>
        <taxon>metagenomes</taxon>
        <taxon>organismal metagenomes</taxon>
    </lineage>
</organism>
<proteinExistence type="predicted"/>
<gene>
    <name evidence="1" type="ORF">Q604_UNBC05604G0001</name>
</gene>
<dbReference type="AlphaFoldDB" id="W1YH34"/>
<sequence>WRRTTWESYRAGAPQAGGTTQWEVLLDLDALGQAEGVTWVWHGASVLRTGPLAGRRALIDLSDGGSDTDG</sequence>
<protein>
    <submittedName>
        <fullName evidence="1">Prolyl oligopeptidase family protein, post-proline cleaving enzyme</fullName>
    </submittedName>
</protein>